<evidence type="ECO:0000313" key="1">
    <source>
        <dbReference type="EMBL" id="EFD92384.1"/>
    </source>
</evidence>
<evidence type="ECO:0000313" key="2">
    <source>
        <dbReference type="Proteomes" id="UP000009376"/>
    </source>
</evidence>
<reference evidence="1 2" key="1">
    <citation type="journal article" date="2010" name="Proc. Natl. Acad. Sci. U.S.A.">
        <title>Enigmatic, ultrasmall, uncultivated Archaea.</title>
        <authorList>
            <person name="Baker B.J."/>
            <person name="Comolli L.R."/>
            <person name="Dick G.J."/>
            <person name="Hauser L.J."/>
            <person name="Hyatt D."/>
            <person name="Dill B.D."/>
            <person name="Land M.L."/>
            <person name="Verberkmoes N.C."/>
            <person name="Hettich R.L."/>
            <person name="Banfield J.F."/>
        </authorList>
    </citation>
    <scope>NUCLEOTIDE SEQUENCE [LARGE SCALE GENOMIC DNA]</scope>
</reference>
<proteinExistence type="predicted"/>
<protein>
    <submittedName>
        <fullName evidence="1">Uncharacterized protein</fullName>
    </submittedName>
</protein>
<name>D6GWN1_PARA5</name>
<sequence>MEDKIKEISRLIAYAKALNMQLNIKDNFSTRFKLQKLSFLLRILNNEDIRDFNLYTHGPYSPYEATLYYMYSAEEITAQSCEIIDEYKEKLNAVFSQKYEKIIEGTATVLYLINTKKASWKDIYRKLKEAKPNFSIGELVDSIDLAKNFVLTKEDWNEIYKTAQEESKAWERASLEDISDSL</sequence>
<dbReference type="EMBL" id="GG745603">
    <property type="protein sequence ID" value="EFD92384.1"/>
    <property type="molecule type" value="Genomic_DNA"/>
</dbReference>
<dbReference type="AlphaFoldDB" id="D6GWN1"/>
<dbReference type="Proteomes" id="UP000009376">
    <property type="component" value="Unassembled WGS sequence"/>
</dbReference>
<gene>
    <name evidence="1" type="ORF">BJBARM5_0901</name>
</gene>
<accession>D6GWN1</accession>
<organism evidence="1 2">
    <name type="scientific">Candidatus Parvarchaeum acidophilus ARMAN-5</name>
    <dbReference type="NCBI Taxonomy" id="662762"/>
    <lineage>
        <taxon>Archaea</taxon>
        <taxon>Candidatus Parvarchaeota</taxon>
        <taxon>Candidatus Parvarchaeum</taxon>
    </lineage>
</organism>